<protein>
    <submittedName>
        <fullName evidence="1">Uncharacterized protein</fullName>
    </submittedName>
</protein>
<organism evidence="1 2">
    <name type="scientific">Phyllobacterium sophorae</name>
    <dbReference type="NCBI Taxonomy" id="1520277"/>
    <lineage>
        <taxon>Bacteria</taxon>
        <taxon>Pseudomonadati</taxon>
        <taxon>Pseudomonadota</taxon>
        <taxon>Alphaproteobacteria</taxon>
        <taxon>Hyphomicrobiales</taxon>
        <taxon>Phyllobacteriaceae</taxon>
        <taxon>Phyllobacterium</taxon>
    </lineage>
</organism>
<gene>
    <name evidence="1" type="ORF">CU103_08145</name>
</gene>
<comment type="caution">
    <text evidence="1">The sequence shown here is derived from an EMBL/GenBank/DDBJ whole genome shotgun (WGS) entry which is preliminary data.</text>
</comment>
<reference evidence="2" key="1">
    <citation type="submission" date="2017-11" db="EMBL/GenBank/DDBJ databases">
        <authorList>
            <person name="Kuznetsova I."/>
            <person name="Sazanova A."/>
            <person name="Chirak E."/>
            <person name="Safronova V."/>
            <person name="Willems A."/>
        </authorList>
    </citation>
    <scope>NUCLEOTIDE SEQUENCE [LARGE SCALE GENOMIC DNA]</scope>
    <source>
        <strain evidence="2">CCBAU 03422</strain>
    </source>
</reference>
<evidence type="ECO:0000313" key="1">
    <source>
        <dbReference type="EMBL" id="PSH65008.1"/>
    </source>
</evidence>
<dbReference type="RefSeq" id="WP_106663423.1">
    <property type="nucleotide sequence ID" value="NZ_PGGM01000003.1"/>
</dbReference>
<sequence>MKHFAIDQLQTVADIERETLPLSRNQRIERWAELLESIPDQRLATLQQTENLPPEARERIRVDRSPISVAFADPVLRAAGLQGDSYGEAKRFFQLTDYQLHRALCYCHFGGTVSAATAAHYVRKASSNTRRNLIAWLWDTIAE</sequence>
<dbReference type="AlphaFoldDB" id="A0A2P7BF09"/>
<dbReference type="Proteomes" id="UP000241764">
    <property type="component" value="Unassembled WGS sequence"/>
</dbReference>
<dbReference type="EMBL" id="PGGM01000003">
    <property type="protein sequence ID" value="PSH65008.1"/>
    <property type="molecule type" value="Genomic_DNA"/>
</dbReference>
<evidence type="ECO:0000313" key="2">
    <source>
        <dbReference type="Proteomes" id="UP000241764"/>
    </source>
</evidence>
<dbReference type="OrthoDB" id="8281686at2"/>
<keyword evidence="2" id="KW-1185">Reference proteome</keyword>
<accession>A0A2P7BF09</accession>
<proteinExistence type="predicted"/>
<name>A0A2P7BF09_9HYPH</name>